<evidence type="ECO:0000256" key="2">
    <source>
        <dbReference type="ARBA" id="ARBA00011955"/>
    </source>
</evidence>
<dbReference type="PANTHER" id="PTHR30040">
    <property type="entry name" value="THIAMINE BIOSYNTHESIS LIPOPROTEIN APBE"/>
    <property type="match status" value="1"/>
</dbReference>
<dbReference type="InterPro" id="IPR003374">
    <property type="entry name" value="ApbE-like_sf"/>
</dbReference>
<organism evidence="12 13">
    <name type="scientific">Neisseria mucosa (strain ATCC 25996 / DSM 4631 / NCTC 10774 / M26)</name>
    <dbReference type="NCBI Taxonomy" id="546266"/>
    <lineage>
        <taxon>Bacteria</taxon>
        <taxon>Pseudomonadati</taxon>
        <taxon>Pseudomonadota</taxon>
        <taxon>Betaproteobacteria</taxon>
        <taxon>Neisseriales</taxon>
        <taxon>Neisseriaceae</taxon>
        <taxon>Neisseria</taxon>
    </lineage>
</organism>
<dbReference type="PANTHER" id="PTHR30040:SF2">
    <property type="entry name" value="FAD:PROTEIN FMN TRANSFERASE"/>
    <property type="match status" value="1"/>
</dbReference>
<proteinExistence type="predicted"/>
<reference evidence="12 13" key="1">
    <citation type="submission" date="2009-10" db="EMBL/GenBank/DDBJ databases">
        <authorList>
            <person name="Weinstock G."/>
            <person name="Sodergren E."/>
            <person name="Clifton S."/>
            <person name="Fulton L."/>
            <person name="Fulton B."/>
            <person name="Courtney L."/>
            <person name="Fronick C."/>
            <person name="Harrison M."/>
            <person name="Strong C."/>
            <person name="Farmer C."/>
            <person name="Delahaunty K."/>
            <person name="Markovic C."/>
            <person name="Hall O."/>
            <person name="Minx P."/>
            <person name="Tomlinson C."/>
            <person name="Mitreva M."/>
            <person name="Nelson J."/>
            <person name="Hou S."/>
            <person name="Wollam A."/>
            <person name="Pepin K.H."/>
            <person name="Johnson M."/>
            <person name="Bhonagiri V."/>
            <person name="Nash W.E."/>
            <person name="Warren W."/>
            <person name="Chinwalla A."/>
            <person name="Mardis E.R."/>
            <person name="Wilson R.K."/>
        </authorList>
    </citation>
    <scope>NUCLEOTIDE SEQUENCE [LARGE SCALE GENOMIC DNA]</scope>
    <source>
        <strain evidence="13">ATCC 25996 / DSM 4631 / NCTC 10774 / M26</strain>
    </source>
</reference>
<keyword evidence="6" id="KW-0479">Metal-binding</keyword>
<dbReference type="eggNOG" id="COG1477">
    <property type="taxonomic scope" value="Bacteria"/>
</dbReference>
<gene>
    <name evidence="12" type="ORF">NEIMUCOT_03700</name>
</gene>
<dbReference type="AlphaFoldDB" id="D2ZSW7"/>
<evidence type="ECO:0000313" key="13">
    <source>
        <dbReference type="Proteomes" id="UP000003344"/>
    </source>
</evidence>
<dbReference type="Proteomes" id="UP000003344">
    <property type="component" value="Unassembled WGS sequence"/>
</dbReference>
<dbReference type="SUPFAM" id="SSF143631">
    <property type="entry name" value="ApbE-like"/>
    <property type="match status" value="1"/>
</dbReference>
<evidence type="ECO:0000256" key="10">
    <source>
        <dbReference type="ARBA" id="ARBA00048540"/>
    </source>
</evidence>
<evidence type="ECO:0000256" key="5">
    <source>
        <dbReference type="ARBA" id="ARBA00022679"/>
    </source>
</evidence>
<keyword evidence="11" id="KW-1133">Transmembrane helix</keyword>
<name>D2ZSW7_NEIM2</name>
<evidence type="ECO:0000256" key="8">
    <source>
        <dbReference type="ARBA" id="ARBA00022842"/>
    </source>
</evidence>
<dbReference type="Pfam" id="PF02424">
    <property type="entry name" value="ApbE"/>
    <property type="match status" value="1"/>
</dbReference>
<evidence type="ECO:0000256" key="9">
    <source>
        <dbReference type="ARBA" id="ARBA00031306"/>
    </source>
</evidence>
<keyword evidence="11" id="KW-0472">Membrane</keyword>
<keyword evidence="5" id="KW-0808">Transferase</keyword>
<comment type="caution">
    <text evidence="12">The sequence shown here is derived from an EMBL/GenBank/DDBJ whole genome shotgun (WGS) entry which is preliminary data.</text>
</comment>
<evidence type="ECO:0000256" key="1">
    <source>
        <dbReference type="ARBA" id="ARBA00001946"/>
    </source>
</evidence>
<accession>D2ZSW7</accession>
<sequence length="371" mass="41220">MVVRLKRLPYTLTHKLSQTDFHSIPPLHFSDDPSQAMNTPLTRRRFFAIAALTAAGATAPFLLNRNRPAPLPATGEPVIWKGIALGSGAELRLFGVDRKEAEILVNKVLAEVARLEKIFSLYREDSLINRLNKEGRLNNPPPDFLALLSICRDIHALTDGAFDPTVQVLWNLYADHFRRHPRAETPPSEPDIRRTLKLVGFKHVVFDQKAILFEQKGMGLSLNGIAQGYITDKITALLQQHGIRQALVDMGEIRGFDTDNQRTWNVGIRNPQNEEATLLTLPMQNQAFATSGGYGTVMDEAGKFTHLFDPRTGTATPRYRSVSVMAPTAAVADAFSTAFSIMDEAAIRTAARAKQAKVWLVMPDNRIETLA</sequence>
<protein>
    <recommendedName>
        <fullName evidence="3">FAD:protein FMN transferase</fullName>
        <ecNumber evidence="2">2.7.1.180</ecNumber>
    </recommendedName>
    <alternativeName>
        <fullName evidence="9">Flavin transferase</fullName>
    </alternativeName>
</protein>
<evidence type="ECO:0000256" key="11">
    <source>
        <dbReference type="SAM" id="Phobius"/>
    </source>
</evidence>
<keyword evidence="8" id="KW-0460">Magnesium</keyword>
<evidence type="ECO:0000256" key="4">
    <source>
        <dbReference type="ARBA" id="ARBA00022630"/>
    </source>
</evidence>
<evidence type="ECO:0000256" key="3">
    <source>
        <dbReference type="ARBA" id="ARBA00016337"/>
    </source>
</evidence>
<dbReference type="EMBL" id="ACDX02000001">
    <property type="protein sequence ID" value="EFC89900.1"/>
    <property type="molecule type" value="Genomic_DNA"/>
</dbReference>
<keyword evidence="7" id="KW-0274">FAD</keyword>
<dbReference type="STRING" id="546266.NEIMUCOT_03700"/>
<keyword evidence="4" id="KW-0285">Flavoprotein</keyword>
<dbReference type="InterPro" id="IPR024932">
    <property type="entry name" value="ApbE"/>
</dbReference>
<keyword evidence="11" id="KW-0812">Transmembrane</keyword>
<comment type="cofactor">
    <cofactor evidence="1">
        <name>Mg(2+)</name>
        <dbReference type="ChEBI" id="CHEBI:18420"/>
    </cofactor>
</comment>
<dbReference type="EC" id="2.7.1.180" evidence="2"/>
<evidence type="ECO:0000256" key="6">
    <source>
        <dbReference type="ARBA" id="ARBA00022723"/>
    </source>
</evidence>
<dbReference type="GO" id="GO:0016740">
    <property type="term" value="F:transferase activity"/>
    <property type="evidence" value="ECO:0007669"/>
    <property type="project" value="UniProtKB-KW"/>
</dbReference>
<comment type="catalytic activity">
    <reaction evidence="10">
        <text>L-threonyl-[protein] + FAD = FMN-L-threonyl-[protein] + AMP + H(+)</text>
        <dbReference type="Rhea" id="RHEA:36847"/>
        <dbReference type="Rhea" id="RHEA-COMP:11060"/>
        <dbReference type="Rhea" id="RHEA-COMP:11061"/>
        <dbReference type="ChEBI" id="CHEBI:15378"/>
        <dbReference type="ChEBI" id="CHEBI:30013"/>
        <dbReference type="ChEBI" id="CHEBI:57692"/>
        <dbReference type="ChEBI" id="CHEBI:74257"/>
        <dbReference type="ChEBI" id="CHEBI:456215"/>
        <dbReference type="EC" id="2.7.1.180"/>
    </reaction>
</comment>
<feature type="transmembrane region" description="Helical" evidence="11">
    <location>
        <begin position="46"/>
        <end position="63"/>
    </location>
</feature>
<evidence type="ECO:0000313" key="12">
    <source>
        <dbReference type="EMBL" id="EFC89900.1"/>
    </source>
</evidence>
<dbReference type="Gene3D" id="3.10.520.10">
    <property type="entry name" value="ApbE-like domains"/>
    <property type="match status" value="1"/>
</dbReference>
<evidence type="ECO:0000256" key="7">
    <source>
        <dbReference type="ARBA" id="ARBA00022827"/>
    </source>
</evidence>
<dbReference type="GO" id="GO:0046872">
    <property type="term" value="F:metal ion binding"/>
    <property type="evidence" value="ECO:0007669"/>
    <property type="project" value="UniProtKB-KW"/>
</dbReference>